<evidence type="ECO:0000256" key="6">
    <source>
        <dbReference type="SAM" id="Coils"/>
    </source>
</evidence>
<keyword evidence="6" id="KW-0175">Coiled coil</keyword>
<organism evidence="8 9">
    <name type="scientific">Nyssa sinensis</name>
    <dbReference type="NCBI Taxonomy" id="561372"/>
    <lineage>
        <taxon>Eukaryota</taxon>
        <taxon>Viridiplantae</taxon>
        <taxon>Streptophyta</taxon>
        <taxon>Embryophyta</taxon>
        <taxon>Tracheophyta</taxon>
        <taxon>Spermatophyta</taxon>
        <taxon>Magnoliopsida</taxon>
        <taxon>eudicotyledons</taxon>
        <taxon>Gunneridae</taxon>
        <taxon>Pentapetalae</taxon>
        <taxon>asterids</taxon>
        <taxon>Cornales</taxon>
        <taxon>Nyssaceae</taxon>
        <taxon>Nyssa</taxon>
    </lineage>
</organism>
<comment type="subcellular location">
    <subcellularLocation>
        <location evidence="1">Nucleus</location>
        <location evidence="1">Nucleolus</location>
    </subcellularLocation>
</comment>
<dbReference type="Pfam" id="PF08640">
    <property type="entry name" value="U3_assoc_6"/>
    <property type="match status" value="1"/>
</dbReference>
<evidence type="ECO:0000256" key="4">
    <source>
        <dbReference type="ARBA" id="ARBA00022737"/>
    </source>
</evidence>
<name>A0A5J4ZN73_9ASTE</name>
<dbReference type="AlphaFoldDB" id="A0A5J4ZN73"/>
<evidence type="ECO:0000313" key="9">
    <source>
        <dbReference type="Proteomes" id="UP000325577"/>
    </source>
</evidence>
<reference evidence="8 9" key="1">
    <citation type="submission" date="2019-09" db="EMBL/GenBank/DDBJ databases">
        <title>A chromosome-level genome assembly of the Chinese tupelo Nyssa sinensis.</title>
        <authorList>
            <person name="Yang X."/>
            <person name="Kang M."/>
            <person name="Yang Y."/>
            <person name="Xiong H."/>
            <person name="Wang M."/>
            <person name="Zhang Z."/>
            <person name="Wang Z."/>
            <person name="Wu H."/>
            <person name="Ma T."/>
            <person name="Liu J."/>
            <person name="Xi Z."/>
        </authorList>
    </citation>
    <scope>NUCLEOTIDE SEQUENCE [LARGE SCALE GENOMIC DNA]</scope>
    <source>
        <strain evidence="8">J267</strain>
        <tissue evidence="8">Leaf</tissue>
    </source>
</reference>
<gene>
    <name evidence="8" type="ORF">F0562_014351</name>
</gene>
<evidence type="ECO:0000313" key="8">
    <source>
        <dbReference type="EMBL" id="KAA8520095.1"/>
    </source>
</evidence>
<protein>
    <recommendedName>
        <fullName evidence="7">U3 small nucleolar RNA-associated protein 6 N-terminal domain-containing protein</fullName>
    </recommendedName>
</protein>
<evidence type="ECO:0000256" key="1">
    <source>
        <dbReference type="ARBA" id="ARBA00004604"/>
    </source>
</evidence>
<evidence type="ECO:0000256" key="3">
    <source>
        <dbReference type="ARBA" id="ARBA00022552"/>
    </source>
</evidence>
<dbReference type="GO" id="GO:0032040">
    <property type="term" value="C:small-subunit processome"/>
    <property type="evidence" value="ECO:0007669"/>
    <property type="project" value="TreeGrafter"/>
</dbReference>
<dbReference type="PANTHER" id="PTHR23271">
    <property type="entry name" value="HEPATOCELLULAR CARCINOMA-ASSOCIATED ANTIGEN 66"/>
    <property type="match status" value="1"/>
</dbReference>
<dbReference type="InterPro" id="IPR055347">
    <property type="entry name" value="UTP6_N"/>
</dbReference>
<feature type="coiled-coil region" evidence="6">
    <location>
        <begin position="37"/>
        <end position="64"/>
    </location>
</feature>
<dbReference type="SUPFAM" id="SSF48452">
    <property type="entry name" value="TPR-like"/>
    <property type="match status" value="1"/>
</dbReference>
<keyword evidence="5" id="KW-0539">Nucleus</keyword>
<dbReference type="EMBL" id="CM018049">
    <property type="protein sequence ID" value="KAA8520095.1"/>
    <property type="molecule type" value="Genomic_DNA"/>
</dbReference>
<accession>A0A5J4ZN73</accession>
<keyword evidence="9" id="KW-1185">Reference proteome</keyword>
<dbReference type="Gene3D" id="1.25.40.10">
    <property type="entry name" value="Tetratricopeptide repeat domain"/>
    <property type="match status" value="1"/>
</dbReference>
<dbReference type="InterPro" id="IPR011990">
    <property type="entry name" value="TPR-like_helical_dom_sf"/>
</dbReference>
<evidence type="ECO:0000256" key="2">
    <source>
        <dbReference type="ARBA" id="ARBA00010734"/>
    </source>
</evidence>
<dbReference type="GO" id="GO:0034388">
    <property type="term" value="C:Pwp2p-containing subcomplex of 90S preribosome"/>
    <property type="evidence" value="ECO:0007669"/>
    <property type="project" value="TreeGrafter"/>
</dbReference>
<dbReference type="InterPro" id="IPR003107">
    <property type="entry name" value="HAT"/>
</dbReference>
<feature type="domain" description="U3 small nucleolar RNA-associated protein 6 N-terminal" evidence="7">
    <location>
        <begin position="44"/>
        <end position="119"/>
    </location>
</feature>
<dbReference type="InterPro" id="IPR013949">
    <property type="entry name" value="Utp6"/>
</dbReference>
<dbReference type="GO" id="GO:0030515">
    <property type="term" value="F:snoRNA binding"/>
    <property type="evidence" value="ECO:0007669"/>
    <property type="project" value="InterPro"/>
</dbReference>
<dbReference type="PANTHER" id="PTHR23271:SF1">
    <property type="entry name" value="U3 SMALL NUCLEOLAR RNA-ASSOCIATED PROTEIN 6 HOMOLOG"/>
    <property type="match status" value="1"/>
</dbReference>
<dbReference type="OrthoDB" id="28112at2759"/>
<keyword evidence="4" id="KW-0677">Repeat</keyword>
<dbReference type="SMART" id="SM00386">
    <property type="entry name" value="HAT"/>
    <property type="match status" value="3"/>
</dbReference>
<proteinExistence type="inferred from homology"/>
<dbReference type="Proteomes" id="UP000325577">
    <property type="component" value="Linkage Group LG6"/>
</dbReference>
<evidence type="ECO:0000256" key="5">
    <source>
        <dbReference type="ARBA" id="ARBA00023242"/>
    </source>
</evidence>
<evidence type="ECO:0000259" key="7">
    <source>
        <dbReference type="Pfam" id="PF08640"/>
    </source>
</evidence>
<comment type="similarity">
    <text evidence="2">Belongs to the UTP6 family.</text>
</comment>
<dbReference type="GO" id="GO:0000462">
    <property type="term" value="P:maturation of SSU-rRNA from tricistronic rRNA transcript (SSU-rRNA, 5.8S rRNA, LSU-rRNA)"/>
    <property type="evidence" value="ECO:0007669"/>
    <property type="project" value="InterPro"/>
</dbReference>
<sequence length="562" mass="65017">MTNRSRAQSPPLSSRTTLSPSRSALYFLSLNSNGKWRTWYSNRLERMVNELDDLERRGLFTRREIADIVKQRRKFEYRLKRPSPLKQDFLAYIDYEKQLDALRLLRKKAGARELKEKGNKKMKKSISDFAGVSRIIEIYRLATNRFKGDIELWFQYLEFCGSKFPCFLGVLIKEVLAQLIRFHPKVPGVWMYAAAWEFDHNLNAAAARALMQSGLRACPTSEDLWVEYLRMELTYLNKLKARRVALGEDEGTLICDHRDVDEKQWRDENKELFLALDEKREDGDASDVQNEESMKTLDLFRKQEIFQKNQNIGTGLQNSKQLILKVYEEAIKTVPSVMMFNLYTKFLMDAIIHKNEETQSSGPFSTSDHTLDPISHMLDDAREVAEKLCNGKLSDSVQLQVLRRSIEIRSVAIKSPSPSKADLLSVFDLLKKILTEVAISEAETLWLMAFKFFANQRHYFDKLVEISLVSLAKDGGSDNVFSLSSAIVNFVLRDGIQCAREMYKRFLALPHPDYYSMEIKMGTSETATAVYWHARKTLKDNVALLPSPELRWISVHTNHIQF</sequence>
<keyword evidence="3" id="KW-0698">rRNA processing</keyword>